<feature type="domain" description="TLDc" evidence="2">
    <location>
        <begin position="327"/>
        <end position="476"/>
    </location>
</feature>
<reference evidence="3" key="1">
    <citation type="journal article" date="2021" name="Sci. Adv.">
        <title>The American lobster genome reveals insights on longevity, neural, and immune adaptations.</title>
        <authorList>
            <person name="Polinski J.M."/>
            <person name="Zimin A.V."/>
            <person name="Clark K.F."/>
            <person name="Kohn A.B."/>
            <person name="Sadowski N."/>
            <person name="Timp W."/>
            <person name="Ptitsyn A."/>
            <person name="Khanna P."/>
            <person name="Romanova D.Y."/>
            <person name="Williams P."/>
            <person name="Greenwood S.J."/>
            <person name="Moroz L.L."/>
            <person name="Walt D.R."/>
            <person name="Bodnar A.G."/>
        </authorList>
    </citation>
    <scope>NUCLEOTIDE SEQUENCE</scope>
    <source>
        <strain evidence="3">GMGI-L3</strain>
    </source>
</reference>
<dbReference type="InterPro" id="IPR006571">
    <property type="entry name" value="TLDc_dom"/>
</dbReference>
<comment type="caution">
    <text evidence="3">The sequence shown here is derived from an EMBL/GenBank/DDBJ whole genome shotgun (WGS) entry which is preliminary data.</text>
</comment>
<dbReference type="EMBL" id="JAHLQT010011632">
    <property type="protein sequence ID" value="KAG7172107.1"/>
    <property type="molecule type" value="Genomic_DNA"/>
</dbReference>
<organism evidence="3 4">
    <name type="scientific">Homarus americanus</name>
    <name type="common">American lobster</name>
    <dbReference type="NCBI Taxonomy" id="6706"/>
    <lineage>
        <taxon>Eukaryota</taxon>
        <taxon>Metazoa</taxon>
        <taxon>Ecdysozoa</taxon>
        <taxon>Arthropoda</taxon>
        <taxon>Crustacea</taxon>
        <taxon>Multicrustacea</taxon>
        <taxon>Malacostraca</taxon>
        <taxon>Eumalacostraca</taxon>
        <taxon>Eucarida</taxon>
        <taxon>Decapoda</taxon>
        <taxon>Pleocyemata</taxon>
        <taxon>Astacidea</taxon>
        <taxon>Nephropoidea</taxon>
        <taxon>Nephropidae</taxon>
        <taxon>Homarus</taxon>
    </lineage>
</organism>
<accession>A0A8J5N2P2</accession>
<dbReference type="Proteomes" id="UP000747542">
    <property type="component" value="Unassembled WGS sequence"/>
</dbReference>
<gene>
    <name evidence="3" type="primary">RTC5-L</name>
    <name evidence="3" type="ORF">Hamer_G001106</name>
</gene>
<name>A0A8J5N2P2_HOMAM</name>
<dbReference type="PROSITE" id="PS51886">
    <property type="entry name" value="TLDC"/>
    <property type="match status" value="1"/>
</dbReference>
<dbReference type="PANTHER" id="PTHR23354">
    <property type="entry name" value="NUCLEOLAR PROTEIN 7/ESTROGEN RECEPTOR COACTIVATOR-RELATED"/>
    <property type="match status" value="1"/>
</dbReference>
<dbReference type="PANTHER" id="PTHR23354:SF108">
    <property type="entry name" value="RE10231P"/>
    <property type="match status" value="1"/>
</dbReference>
<proteinExistence type="predicted"/>
<dbReference type="Pfam" id="PF07534">
    <property type="entry name" value="TLD"/>
    <property type="match status" value="1"/>
</dbReference>
<dbReference type="AlphaFoldDB" id="A0A8J5N2P2"/>
<dbReference type="SMART" id="SM00584">
    <property type="entry name" value="TLDc"/>
    <property type="match status" value="1"/>
</dbReference>
<feature type="region of interest" description="Disordered" evidence="1">
    <location>
        <begin position="45"/>
        <end position="70"/>
    </location>
</feature>
<evidence type="ECO:0000313" key="4">
    <source>
        <dbReference type="Proteomes" id="UP000747542"/>
    </source>
</evidence>
<dbReference type="OrthoDB" id="289228at2759"/>
<protein>
    <submittedName>
        <fullName evidence="3">Restriction of telomere capping protein 5-like</fullName>
    </submittedName>
</protein>
<evidence type="ECO:0000259" key="2">
    <source>
        <dbReference type="PROSITE" id="PS51886"/>
    </source>
</evidence>
<evidence type="ECO:0000313" key="3">
    <source>
        <dbReference type="EMBL" id="KAG7172107.1"/>
    </source>
</evidence>
<evidence type="ECO:0000256" key="1">
    <source>
        <dbReference type="SAM" id="MobiDB-lite"/>
    </source>
</evidence>
<sequence>MNCFSEVLGSVRRRRRDAPLSGTVIKVACLQDLLQHLAGNTTKPLNTMGNAASEIENGSSPKKSLQWSSGCRPNYDEPPEFLVKLAKILVVKSLAEDNLDGITENVFLKYVCKANQPLGKRLFHYLITHWQEESPPDPQIGEQETQKENFEDLLSRPAFLSSANYLMGLMTDPQQLEFYIKVFAGDKEKIERKDVYELVFAAYQISTVAHHTCCLPDDILMAVVNAAMHKKESVNTKYLHSWVCQHCPRLVMWLHRYITHILTVGHRTIPDNKDEEEDDRDTPILDCPSKSSCVTLHPALIWLLTCTLPLVYHKQQKSKNAPSPNNVLLDPHVFIEKMISAVSPTHWVPLYNSENHGLSINRFQHHVFGYHSATIMFITAEGDNIFCLACDCEWKDSKHFWGGENCLCMHLTPEYKIVESGAKMMYFNVTSRGFPTGIQVGRDCTNRALTIDLNLSLVTYRMIPFKLHSIEVWGCGACEAKEAQTELKKREVRDVENRRKVKLNSSDWLDNPDRYLIELAGTRLSYAQYDMPKPGGASNSS</sequence>
<keyword evidence="4" id="KW-1185">Reference proteome</keyword>